<evidence type="ECO:0000313" key="2">
    <source>
        <dbReference type="EMBL" id="OJG14145.1"/>
    </source>
</evidence>
<organism evidence="2 3">
    <name type="scientific">Enterococcus canintestini</name>
    <dbReference type="NCBI Taxonomy" id="317010"/>
    <lineage>
        <taxon>Bacteria</taxon>
        <taxon>Bacillati</taxon>
        <taxon>Bacillota</taxon>
        <taxon>Bacilli</taxon>
        <taxon>Lactobacillales</taxon>
        <taxon>Enterococcaceae</taxon>
        <taxon>Enterococcus</taxon>
    </lineage>
</organism>
<protein>
    <recommendedName>
        <fullName evidence="1">Phosphoadenosine phosphosulphate reductase domain-containing protein</fullName>
    </recommendedName>
</protein>
<sequence length="427" mass="51106">MNILGKVYLEKNVYTAALERLEKIFSQDFAVYFSFSGGKDSSVMLQLANIVAKEKNKKFDVLFIDLEGNYQYTIDHVNDLKNLSQINKFYWVCLPLVLRNAVSQLSTHWVCWDKRQKEFWIRDMPENCINEDNYLSKYGWDFFINDMQFETFIVAFAKWYQKKHSKPVMCGVGIRTNESFNRFRTIVSLRKEKWQDYNWTTLVQNDLHLPIYNFYPIYDWQTRDIWIAVSQLDLKYNQLYELFYKSGLSIHEARICQPYGDDQRKGLSQFKAIEPETWSKLLIRVGGVNFGNIYAKSLALGYMKLEKPKYLTWQEYTIFLLESIGIKNYDLMIHYARKIERFIEWYEVKKGIPMQDFAPKYLESKKKVASWRRCAKMILKNDYYGRGLSFSQTKRDDAELKAMLEKDETENKIIYFDERLKENGRRD</sequence>
<comment type="caution">
    <text evidence="2">The sequence shown here is derived from an EMBL/GenBank/DDBJ whole genome shotgun (WGS) entry which is preliminary data.</text>
</comment>
<dbReference type="InterPro" id="IPR002500">
    <property type="entry name" value="PAPS_reduct_dom"/>
</dbReference>
<dbReference type="Pfam" id="PF01507">
    <property type="entry name" value="PAPS_reduct"/>
    <property type="match status" value="1"/>
</dbReference>
<dbReference type="Gene3D" id="3.40.50.620">
    <property type="entry name" value="HUPs"/>
    <property type="match status" value="1"/>
</dbReference>
<evidence type="ECO:0000259" key="1">
    <source>
        <dbReference type="Pfam" id="PF01507"/>
    </source>
</evidence>
<evidence type="ECO:0000313" key="3">
    <source>
        <dbReference type="Proteomes" id="UP000182835"/>
    </source>
</evidence>
<reference evidence="2 3" key="1">
    <citation type="submission" date="2014-12" db="EMBL/GenBank/DDBJ databases">
        <title>Draft genome sequences of 29 type strains of Enterococci.</title>
        <authorList>
            <person name="Zhong Z."/>
            <person name="Sun Z."/>
            <person name="Liu W."/>
            <person name="Zhang W."/>
            <person name="Zhang H."/>
        </authorList>
    </citation>
    <scope>NUCLEOTIDE SEQUENCE [LARGE SCALE GENOMIC DNA]</scope>
    <source>
        <strain evidence="2 3">DSM 21207</strain>
    </source>
</reference>
<dbReference type="Pfam" id="PF11922">
    <property type="entry name" value="DUF3440"/>
    <property type="match status" value="1"/>
</dbReference>
<dbReference type="PANTHER" id="PTHR30083:SF0">
    <property type="entry name" value="3'-PHOSPHOADENOSINE 5'-PHOSPHOSULFATE SULFOTRANSFERASE (PAPS REDUCTASE)_FAD SYNTHETASE"/>
    <property type="match status" value="1"/>
</dbReference>
<dbReference type="EMBL" id="JXKG01000024">
    <property type="protein sequence ID" value="OJG14145.1"/>
    <property type="molecule type" value="Genomic_DNA"/>
</dbReference>
<dbReference type="InterPro" id="IPR021845">
    <property type="entry name" value="DUF3440"/>
</dbReference>
<feature type="domain" description="Phosphoadenosine phosphosulphate reductase" evidence="1">
    <location>
        <begin position="32"/>
        <end position="246"/>
    </location>
</feature>
<dbReference type="GO" id="GO:0003824">
    <property type="term" value="F:catalytic activity"/>
    <property type="evidence" value="ECO:0007669"/>
    <property type="project" value="InterPro"/>
</dbReference>
<dbReference type="STRING" id="317010.RU96_GL001361"/>
<name>A0A1L8R347_9ENTE</name>
<dbReference type="SUPFAM" id="SSF52402">
    <property type="entry name" value="Adenine nucleotide alpha hydrolases-like"/>
    <property type="match status" value="1"/>
</dbReference>
<gene>
    <name evidence="2" type="ORF">RU96_GL001361</name>
</gene>
<proteinExistence type="predicted"/>
<accession>A0A1L8R347</accession>
<dbReference type="PANTHER" id="PTHR30083">
    <property type="entry name" value="TRANSCRIPTIONAL REGULATOR-RELATED"/>
    <property type="match status" value="1"/>
</dbReference>
<dbReference type="InterPro" id="IPR014729">
    <property type="entry name" value="Rossmann-like_a/b/a_fold"/>
</dbReference>
<dbReference type="GO" id="GO:0071453">
    <property type="term" value="P:cellular response to oxygen levels"/>
    <property type="evidence" value="ECO:0007669"/>
    <property type="project" value="TreeGrafter"/>
</dbReference>
<dbReference type="RefSeq" id="WP_249024187.1">
    <property type="nucleotide sequence ID" value="NZ_JBKVRM010000004.1"/>
</dbReference>
<dbReference type="Proteomes" id="UP000182835">
    <property type="component" value="Unassembled WGS sequence"/>
</dbReference>
<dbReference type="AlphaFoldDB" id="A0A1L8R347"/>